<evidence type="ECO:0000313" key="2">
    <source>
        <dbReference type="EMBL" id="MBC9718499.1"/>
    </source>
</evidence>
<evidence type="ECO:0000313" key="3">
    <source>
        <dbReference type="Proteomes" id="UP000642284"/>
    </source>
</evidence>
<proteinExistence type="predicted"/>
<dbReference type="Proteomes" id="UP000642284">
    <property type="component" value="Unassembled WGS sequence"/>
</dbReference>
<protein>
    <submittedName>
        <fullName evidence="2">Nuclear transport factor 2 family protein</fullName>
    </submittedName>
</protein>
<dbReference type="SUPFAM" id="SSF54427">
    <property type="entry name" value="NTF2-like"/>
    <property type="match status" value="1"/>
</dbReference>
<dbReference type="InterPro" id="IPR037401">
    <property type="entry name" value="SnoaL-like"/>
</dbReference>
<sequence>MKSHVIDSRYGGGKTRSMTTTTDHKELVQRALADLLGPGGVDAVAPLLSEDFLHHRPDATTSTKKEWLASVEAALVPLAGMRVEVLHLLADGGHVVVHSRRTHPSGVEITVVDLLRIEDGLITEVWEIIEPAAEAAAHLEWWQPAGR</sequence>
<dbReference type="Pfam" id="PF12680">
    <property type="entry name" value="SnoaL_2"/>
    <property type="match status" value="1"/>
</dbReference>
<evidence type="ECO:0000259" key="1">
    <source>
        <dbReference type="Pfam" id="PF12680"/>
    </source>
</evidence>
<dbReference type="InterPro" id="IPR032710">
    <property type="entry name" value="NTF2-like_dom_sf"/>
</dbReference>
<gene>
    <name evidence="2" type="ORF">H9Y04_38840</name>
</gene>
<name>A0ABR7SUC8_9ACTN</name>
<dbReference type="EMBL" id="JACTVJ010000027">
    <property type="protein sequence ID" value="MBC9718499.1"/>
    <property type="molecule type" value="Genomic_DNA"/>
</dbReference>
<reference evidence="2 3" key="1">
    <citation type="submission" date="2020-08" db="EMBL/GenBank/DDBJ databases">
        <title>Genemic of Streptomyces polyaspartic.</title>
        <authorList>
            <person name="Liu W."/>
        </authorList>
    </citation>
    <scope>NUCLEOTIDE SEQUENCE [LARGE SCALE GENOMIC DNA]</scope>
    <source>
        <strain evidence="2 3">TRM66268-LWL</strain>
    </source>
</reference>
<feature type="domain" description="SnoaL-like" evidence="1">
    <location>
        <begin position="30"/>
        <end position="125"/>
    </location>
</feature>
<comment type="caution">
    <text evidence="2">The sequence shown here is derived from an EMBL/GenBank/DDBJ whole genome shotgun (WGS) entry which is preliminary data.</text>
</comment>
<accession>A0ABR7SUC8</accession>
<dbReference type="Gene3D" id="3.10.450.50">
    <property type="match status" value="1"/>
</dbReference>
<organism evidence="2 3">
    <name type="scientific">Streptomyces polyasparticus</name>
    <dbReference type="NCBI Taxonomy" id="2767826"/>
    <lineage>
        <taxon>Bacteria</taxon>
        <taxon>Bacillati</taxon>
        <taxon>Actinomycetota</taxon>
        <taxon>Actinomycetes</taxon>
        <taxon>Kitasatosporales</taxon>
        <taxon>Streptomycetaceae</taxon>
        <taxon>Streptomyces</taxon>
    </lineage>
</organism>
<keyword evidence="3" id="KW-1185">Reference proteome</keyword>